<dbReference type="SUPFAM" id="SSF53335">
    <property type="entry name" value="S-adenosyl-L-methionine-dependent methyltransferases"/>
    <property type="match status" value="1"/>
</dbReference>
<dbReference type="InterPro" id="IPR026170">
    <property type="entry name" value="FAM173A/B"/>
</dbReference>
<dbReference type="PANTHER" id="PTHR13610:SF11">
    <property type="entry name" value="METHYLTRANSFERASE DOMAIN-CONTAINING PROTEIN"/>
    <property type="match status" value="1"/>
</dbReference>
<evidence type="ECO:0000256" key="3">
    <source>
        <dbReference type="ARBA" id="ARBA00022691"/>
    </source>
</evidence>
<proteinExistence type="predicted"/>
<dbReference type="STRING" id="392333.SAMN05660860_03214"/>
<dbReference type="CDD" id="cd02440">
    <property type="entry name" value="AdoMet_MTases"/>
    <property type="match status" value="1"/>
</dbReference>
<gene>
    <name evidence="5" type="ORF">SAMN05660860_03214</name>
</gene>
<keyword evidence="1 5" id="KW-0489">Methyltransferase</keyword>
<dbReference type="AlphaFoldDB" id="A0A1G9WA46"/>
<keyword evidence="2 5" id="KW-0808">Transferase</keyword>
<evidence type="ECO:0000313" key="5">
    <source>
        <dbReference type="EMBL" id="SDM81143.1"/>
    </source>
</evidence>
<dbReference type="GO" id="GO:0032259">
    <property type="term" value="P:methylation"/>
    <property type="evidence" value="ECO:0007669"/>
    <property type="project" value="UniProtKB-KW"/>
</dbReference>
<dbReference type="Gene3D" id="3.40.50.150">
    <property type="entry name" value="Vaccinia Virus protein VP39"/>
    <property type="match status" value="1"/>
</dbReference>
<dbReference type="InterPro" id="IPR029063">
    <property type="entry name" value="SAM-dependent_MTases_sf"/>
</dbReference>
<reference evidence="5 6" key="1">
    <citation type="submission" date="2016-10" db="EMBL/GenBank/DDBJ databases">
        <authorList>
            <person name="de Groot N.N."/>
        </authorList>
    </citation>
    <scope>NUCLEOTIDE SEQUENCE [LARGE SCALE GENOMIC DNA]</scope>
    <source>
        <strain evidence="5 6">DSM 17813</strain>
    </source>
</reference>
<dbReference type="InterPro" id="IPR025714">
    <property type="entry name" value="Methyltranfer_dom"/>
</dbReference>
<accession>A0A1G9WA46</accession>
<dbReference type="RefSeq" id="WP_052446019.1">
    <property type="nucleotide sequence ID" value="NZ_FNGU01000010.1"/>
</dbReference>
<dbReference type="EMBL" id="FNGU01000010">
    <property type="protein sequence ID" value="SDM81143.1"/>
    <property type="molecule type" value="Genomic_DNA"/>
</dbReference>
<evidence type="ECO:0000256" key="1">
    <source>
        <dbReference type="ARBA" id="ARBA00022603"/>
    </source>
</evidence>
<sequence>MRRHIPGVLILFYLLGVVSLIFMPSAVRAEASWDVWPDVLYVPTPPEVVEEMLRLAEVGPGDVVYDLGSGDGRIVIAAARDRGARGVGVEIDPQLIRLSKRNAEREGVAERVRFIEEDLFRMDFSAASVLTLYLLPDLNLRLRPELFRQLRPGTRVVSHAFHMEDWTPDEEARVGRHDIYFWVIPANVSGRWTWRMPADSEDELYELELEQKFQQVSGFLRNDAGLHALNWAIVRGDHLLLVFNEGPGDAMILEGRLAGETLEGSLSRAGAESLAWRALREPGTMKPLETGW</sequence>
<dbReference type="GO" id="GO:0016279">
    <property type="term" value="F:protein-lysine N-methyltransferase activity"/>
    <property type="evidence" value="ECO:0007669"/>
    <property type="project" value="InterPro"/>
</dbReference>
<evidence type="ECO:0000256" key="2">
    <source>
        <dbReference type="ARBA" id="ARBA00022679"/>
    </source>
</evidence>
<protein>
    <submittedName>
        <fullName evidence="5">Methyltransferase domain-containing protein</fullName>
    </submittedName>
</protein>
<dbReference type="PANTHER" id="PTHR13610">
    <property type="entry name" value="METHYLTRANSFERASE DOMAIN-CONTAINING PROTEIN"/>
    <property type="match status" value="1"/>
</dbReference>
<evidence type="ECO:0000259" key="4">
    <source>
        <dbReference type="Pfam" id="PF13847"/>
    </source>
</evidence>
<dbReference type="Pfam" id="PF13847">
    <property type="entry name" value="Methyltransf_31"/>
    <property type="match status" value="1"/>
</dbReference>
<name>A0A1G9WA46_9BACT</name>
<evidence type="ECO:0000313" key="6">
    <source>
        <dbReference type="Proteomes" id="UP000182146"/>
    </source>
</evidence>
<dbReference type="OrthoDB" id="281208at2"/>
<organism evidence="5 6">
    <name type="scientific">Geoalkalibacter ferrihydriticus</name>
    <dbReference type="NCBI Taxonomy" id="392333"/>
    <lineage>
        <taxon>Bacteria</taxon>
        <taxon>Pseudomonadati</taxon>
        <taxon>Thermodesulfobacteriota</taxon>
        <taxon>Desulfuromonadia</taxon>
        <taxon>Desulfuromonadales</taxon>
        <taxon>Geoalkalibacteraceae</taxon>
        <taxon>Geoalkalibacter</taxon>
    </lineage>
</organism>
<feature type="domain" description="Methyltransferase" evidence="4">
    <location>
        <begin position="61"/>
        <end position="168"/>
    </location>
</feature>
<dbReference type="Proteomes" id="UP000182146">
    <property type="component" value="Unassembled WGS sequence"/>
</dbReference>
<keyword evidence="3" id="KW-0949">S-adenosyl-L-methionine</keyword>